<gene>
    <name evidence="1" type="ORF">Fuma_02292</name>
</gene>
<sequence length="138" mass="15157">MYSIDLTSDQSAHIQELIDSFPGDMPNKFHGDTPFVKKYRALPMYLGWTETTGLLSDGRVVRGSSEGDYEGLKPVDDRILFLTSLMEAAKRYPGCDFLIPQRPLGAVDCDACNGMGTIQIPELSKFTCPCGGVGWIDS</sequence>
<dbReference type="EMBL" id="CP017641">
    <property type="protein sequence ID" value="APZ92681.1"/>
    <property type="molecule type" value="Genomic_DNA"/>
</dbReference>
<dbReference type="Proteomes" id="UP000187735">
    <property type="component" value="Chromosome"/>
</dbReference>
<dbReference type="RefSeq" id="WP_077024274.1">
    <property type="nucleotide sequence ID" value="NZ_CP017641.1"/>
</dbReference>
<name>A0A1P8WF51_9PLAN</name>
<evidence type="ECO:0000313" key="1">
    <source>
        <dbReference type="EMBL" id="APZ92681.1"/>
    </source>
</evidence>
<dbReference type="KEGG" id="fmr:Fuma_02292"/>
<evidence type="ECO:0000313" key="2">
    <source>
        <dbReference type="Proteomes" id="UP000187735"/>
    </source>
</evidence>
<protein>
    <submittedName>
        <fullName evidence="1">Uncharacterized protein</fullName>
    </submittedName>
</protein>
<reference evidence="1 2" key="1">
    <citation type="journal article" date="2016" name="Front. Microbiol.">
        <title>Fuerstia marisgermanicae gen. nov., sp. nov., an Unusual Member of the Phylum Planctomycetes from the German Wadden Sea.</title>
        <authorList>
            <person name="Kohn T."/>
            <person name="Heuer A."/>
            <person name="Jogler M."/>
            <person name="Vollmers J."/>
            <person name="Boedeker C."/>
            <person name="Bunk B."/>
            <person name="Rast P."/>
            <person name="Borchert D."/>
            <person name="Glockner I."/>
            <person name="Freese H.M."/>
            <person name="Klenk H.P."/>
            <person name="Overmann J."/>
            <person name="Kaster A.K."/>
            <person name="Rohde M."/>
            <person name="Wiegand S."/>
            <person name="Jogler C."/>
        </authorList>
    </citation>
    <scope>NUCLEOTIDE SEQUENCE [LARGE SCALE GENOMIC DNA]</scope>
    <source>
        <strain evidence="1 2">NH11</strain>
    </source>
</reference>
<dbReference type="OrthoDB" id="158697at2"/>
<keyword evidence="2" id="KW-1185">Reference proteome</keyword>
<organism evidence="1 2">
    <name type="scientific">Fuerstiella marisgermanici</name>
    <dbReference type="NCBI Taxonomy" id="1891926"/>
    <lineage>
        <taxon>Bacteria</taxon>
        <taxon>Pseudomonadati</taxon>
        <taxon>Planctomycetota</taxon>
        <taxon>Planctomycetia</taxon>
        <taxon>Planctomycetales</taxon>
        <taxon>Planctomycetaceae</taxon>
        <taxon>Fuerstiella</taxon>
    </lineage>
</organism>
<proteinExistence type="predicted"/>
<accession>A0A1P8WF51</accession>
<dbReference type="AlphaFoldDB" id="A0A1P8WF51"/>
<dbReference type="STRING" id="1891926.Fuma_02292"/>